<reference evidence="6" key="1">
    <citation type="submission" date="2023-01" db="EMBL/GenBank/DDBJ databases">
        <title>Whole genome sequence of Paucibacter sp. S2-9 isolated from pond sediment.</title>
        <authorList>
            <person name="Jung J.Y."/>
        </authorList>
    </citation>
    <scope>NUCLEOTIDE SEQUENCE</scope>
    <source>
        <strain evidence="6">S2-9</strain>
    </source>
</reference>
<dbReference type="Gene3D" id="1.50.10.10">
    <property type="match status" value="1"/>
</dbReference>
<feature type="signal peptide" evidence="4">
    <location>
        <begin position="1"/>
        <end position="26"/>
    </location>
</feature>
<evidence type="ECO:0000256" key="4">
    <source>
        <dbReference type="SAM" id="SignalP"/>
    </source>
</evidence>
<keyword evidence="7" id="KW-1185">Reference proteome</keyword>
<name>A0AA95N7Q9_9BURK</name>
<evidence type="ECO:0000256" key="1">
    <source>
        <dbReference type="ARBA" id="ARBA00010833"/>
    </source>
</evidence>
<comment type="similarity">
    <text evidence="1">Belongs to the glycosyl hydrolase 63 family.</text>
</comment>
<proteinExistence type="inferred from homology"/>
<dbReference type="InterPro" id="IPR012341">
    <property type="entry name" value="6hp_glycosidase-like_sf"/>
</dbReference>
<feature type="domain" description="Mannosylglycerate hydrolase MGH1-like glycoside hydrolase" evidence="5">
    <location>
        <begin position="275"/>
        <end position="582"/>
    </location>
</feature>
<evidence type="ECO:0000256" key="2">
    <source>
        <dbReference type="ARBA" id="ARBA00022801"/>
    </source>
</evidence>
<sequence>MFTSRFIHAALLAAALLLVHPSPATALNTATKAAAVVPEDEPLKIDLRHNYFSRRGSWVTLFPTAAQGTLRYYFARMYNLRGDWLDLGFLPAGLARPVAFTAQPSHLSVQAGAGGDASAQVYLLGPLDSVIDGRGFELQLAPARTDLALHTVHGDHGDELAVDSEGWACRVQVLSGTLVQVDGHWRVRPVQGRLRVAIRMARGVVPAPLDVRPAADMAAVARDWADWRAHMPAVSPANQRTAEAAWWTLWNLHAPQDDVFVTQAVLESKAYMNSEWPWDHAFVALALGLTQLDAALDEFMIPFANMDARGQLPDRMLPDEIYRGATKPPIHGWALLKLMERHRFSRPQLERVYAPLVRWTEFWFAQRDANRNGLPAYGGENSGWESGWDNATALGDPKLRYESPDLQAYLVLQMRALARIAEQLGRADEAQGWFRRADEHQARLMRQLWHGDRFVLRVEDTQATTTSDSLLPFMPLVLGERLDKPVFEQLADELARRFLTPYGLATEAPASPRYASDGYWRGPIWAPTTYLLIDGLRRGGRPELARDIARRFIGMIERADGFYENYDALSGAPLCNKAFAWTAAVDLLLMHETFAGFGR</sequence>
<dbReference type="GO" id="GO:0004573">
    <property type="term" value="F:Glc3Man9GlcNAc2 oligosaccharide glucosidase activity"/>
    <property type="evidence" value="ECO:0007669"/>
    <property type="project" value="InterPro"/>
</dbReference>
<dbReference type="PANTHER" id="PTHR10412:SF11">
    <property type="entry name" value="MANNOSYL-OLIGOSACCHARIDE GLUCOSIDASE"/>
    <property type="match status" value="1"/>
</dbReference>
<organism evidence="6 7">
    <name type="scientific">Paucibacter sediminis</name>
    <dbReference type="NCBI Taxonomy" id="3019553"/>
    <lineage>
        <taxon>Bacteria</taxon>
        <taxon>Pseudomonadati</taxon>
        <taxon>Pseudomonadota</taxon>
        <taxon>Betaproteobacteria</taxon>
        <taxon>Burkholderiales</taxon>
        <taxon>Sphaerotilaceae</taxon>
        <taxon>Roseateles</taxon>
    </lineage>
</organism>
<dbReference type="InterPro" id="IPR054491">
    <property type="entry name" value="MGH1-like_GH"/>
</dbReference>
<keyword evidence="2" id="KW-0378">Hydrolase</keyword>
<dbReference type="Proteomes" id="UP001177769">
    <property type="component" value="Chromosome"/>
</dbReference>
<dbReference type="InterPro" id="IPR008928">
    <property type="entry name" value="6-hairpin_glycosidase_sf"/>
</dbReference>
<evidence type="ECO:0000313" key="7">
    <source>
        <dbReference type="Proteomes" id="UP001177769"/>
    </source>
</evidence>
<accession>A0AA95N7Q9</accession>
<keyword evidence="3 6" id="KW-0326">Glycosidase</keyword>
<protein>
    <submittedName>
        <fullName evidence="6">Trehalase family glycosidase</fullName>
    </submittedName>
</protein>
<dbReference type="GO" id="GO:0006487">
    <property type="term" value="P:protein N-linked glycosylation"/>
    <property type="evidence" value="ECO:0007669"/>
    <property type="project" value="TreeGrafter"/>
</dbReference>
<dbReference type="AlphaFoldDB" id="A0AA95N7Q9"/>
<dbReference type="EMBL" id="CP116346">
    <property type="protein sequence ID" value="WIT10080.1"/>
    <property type="molecule type" value="Genomic_DNA"/>
</dbReference>
<feature type="chain" id="PRO_5041659773" evidence="4">
    <location>
        <begin position="27"/>
        <end position="599"/>
    </location>
</feature>
<keyword evidence="4" id="KW-0732">Signal</keyword>
<dbReference type="InterPro" id="IPR004888">
    <property type="entry name" value="Glycoside_hydrolase_63"/>
</dbReference>
<gene>
    <name evidence="6" type="ORF">PFX98_14165</name>
</gene>
<dbReference type="SUPFAM" id="SSF48208">
    <property type="entry name" value="Six-hairpin glycosidases"/>
    <property type="match status" value="1"/>
</dbReference>
<dbReference type="KEGG" id="pais:PFX98_14165"/>
<evidence type="ECO:0000259" key="5">
    <source>
        <dbReference type="Pfam" id="PF22422"/>
    </source>
</evidence>
<evidence type="ECO:0000256" key="3">
    <source>
        <dbReference type="ARBA" id="ARBA00023295"/>
    </source>
</evidence>
<dbReference type="GO" id="GO:0009311">
    <property type="term" value="P:oligosaccharide metabolic process"/>
    <property type="evidence" value="ECO:0007669"/>
    <property type="project" value="InterPro"/>
</dbReference>
<dbReference type="Pfam" id="PF22422">
    <property type="entry name" value="MGH1-like_GH"/>
    <property type="match status" value="1"/>
</dbReference>
<dbReference type="RefSeq" id="WP_285231149.1">
    <property type="nucleotide sequence ID" value="NZ_CP116346.1"/>
</dbReference>
<evidence type="ECO:0000313" key="6">
    <source>
        <dbReference type="EMBL" id="WIT10080.1"/>
    </source>
</evidence>
<dbReference type="PANTHER" id="PTHR10412">
    <property type="entry name" value="MANNOSYL-OLIGOSACCHARIDE GLUCOSIDASE"/>
    <property type="match status" value="1"/>
</dbReference>